<protein>
    <recommendedName>
        <fullName evidence="7">Flagellar L-ring protein</fullName>
    </recommendedName>
    <alternativeName>
        <fullName evidence="7">Basal body L-ring protein</fullName>
    </alternativeName>
</protein>
<name>A0A9D2HCQ4_9BACT</name>
<feature type="chain" id="PRO_5039415058" description="Flagellar L-ring protein" evidence="8">
    <location>
        <begin position="20"/>
        <end position="229"/>
    </location>
</feature>
<dbReference type="PROSITE" id="PS51257">
    <property type="entry name" value="PROKAR_LIPOPROTEIN"/>
    <property type="match status" value="1"/>
</dbReference>
<evidence type="ECO:0000256" key="6">
    <source>
        <dbReference type="ARBA" id="ARBA00023237"/>
    </source>
</evidence>
<evidence type="ECO:0000256" key="4">
    <source>
        <dbReference type="ARBA" id="ARBA00023136"/>
    </source>
</evidence>
<evidence type="ECO:0000256" key="3">
    <source>
        <dbReference type="ARBA" id="ARBA00022729"/>
    </source>
</evidence>
<proteinExistence type="inferred from homology"/>
<keyword evidence="3 7" id="KW-0732">Signal</keyword>
<keyword evidence="9" id="KW-0282">Flagellum</keyword>
<comment type="function">
    <text evidence="1 7">Assembles around the rod to form the L-ring and probably protects the motor/basal body from shearing forces during rotation.</text>
</comment>
<dbReference type="NCBIfam" id="NF009336">
    <property type="entry name" value="PRK12696.1"/>
    <property type="match status" value="1"/>
</dbReference>
<reference evidence="9" key="1">
    <citation type="journal article" date="2021" name="PeerJ">
        <title>Extensive microbial diversity within the chicken gut microbiome revealed by metagenomics and culture.</title>
        <authorList>
            <person name="Gilroy R."/>
            <person name="Ravi A."/>
            <person name="Getino M."/>
            <person name="Pursley I."/>
            <person name="Horton D.L."/>
            <person name="Alikhan N.F."/>
            <person name="Baker D."/>
            <person name="Gharbi K."/>
            <person name="Hall N."/>
            <person name="Watson M."/>
            <person name="Adriaenssens E.M."/>
            <person name="Foster-Nyarko E."/>
            <person name="Jarju S."/>
            <person name="Secka A."/>
            <person name="Antonio M."/>
            <person name="Oren A."/>
            <person name="Chaudhuri R.R."/>
            <person name="La Ragione R."/>
            <person name="Hildebrand F."/>
            <person name="Pallen M.J."/>
        </authorList>
    </citation>
    <scope>NUCLEOTIDE SEQUENCE</scope>
    <source>
        <strain evidence="9">CHK186-16707</strain>
    </source>
</reference>
<evidence type="ECO:0000256" key="1">
    <source>
        <dbReference type="ARBA" id="ARBA00002591"/>
    </source>
</evidence>
<organism evidence="9 10">
    <name type="scientific">Candidatus Mailhella merdigallinarum</name>
    <dbReference type="NCBI Taxonomy" id="2838658"/>
    <lineage>
        <taxon>Bacteria</taxon>
        <taxon>Pseudomonadati</taxon>
        <taxon>Thermodesulfobacteriota</taxon>
        <taxon>Desulfovibrionia</taxon>
        <taxon>Desulfovibrionales</taxon>
        <taxon>Desulfovibrionaceae</taxon>
        <taxon>Mailhella</taxon>
    </lineage>
</organism>
<comment type="subunit">
    <text evidence="7">The basal body constitutes a major portion of the flagellar organelle and consists of four rings (L,P,S, and M) mounted on a central rod.</text>
</comment>
<gene>
    <name evidence="7" type="primary">flgH</name>
    <name evidence="9" type="ORF">H9962_02790</name>
</gene>
<dbReference type="PRINTS" id="PR01008">
    <property type="entry name" value="FLGLRINGFLGH"/>
</dbReference>
<evidence type="ECO:0000256" key="2">
    <source>
        <dbReference type="ARBA" id="ARBA00006929"/>
    </source>
</evidence>
<comment type="subcellular location">
    <subcellularLocation>
        <location evidence="7">Cell outer membrane</location>
        <topology evidence="7">Lipid-anchor</topology>
    </subcellularLocation>
    <subcellularLocation>
        <location evidence="7">Bacterial flagellum basal body</location>
    </subcellularLocation>
</comment>
<accession>A0A9D2HCQ4</accession>
<dbReference type="HAMAP" id="MF_00415">
    <property type="entry name" value="FlgH"/>
    <property type="match status" value="1"/>
</dbReference>
<keyword evidence="7" id="KW-0449">Lipoprotein</keyword>
<dbReference type="PANTHER" id="PTHR34933">
    <property type="entry name" value="FLAGELLAR L-RING PROTEIN"/>
    <property type="match status" value="1"/>
</dbReference>
<keyword evidence="9" id="KW-0966">Cell projection</keyword>
<keyword evidence="5 7" id="KW-0975">Bacterial flagellum</keyword>
<keyword evidence="6 7" id="KW-0998">Cell outer membrane</keyword>
<dbReference type="Proteomes" id="UP000824225">
    <property type="component" value="Unassembled WGS sequence"/>
</dbReference>
<comment type="similarity">
    <text evidence="2 7">Belongs to the FlgH family.</text>
</comment>
<dbReference type="GO" id="GO:0009279">
    <property type="term" value="C:cell outer membrane"/>
    <property type="evidence" value="ECO:0007669"/>
    <property type="project" value="UniProtKB-SubCell"/>
</dbReference>
<reference evidence="9" key="2">
    <citation type="submission" date="2021-04" db="EMBL/GenBank/DDBJ databases">
        <authorList>
            <person name="Gilroy R."/>
        </authorList>
    </citation>
    <scope>NUCLEOTIDE SEQUENCE</scope>
    <source>
        <strain evidence="9">CHK186-16707</strain>
    </source>
</reference>
<dbReference type="GO" id="GO:0003774">
    <property type="term" value="F:cytoskeletal motor activity"/>
    <property type="evidence" value="ECO:0007669"/>
    <property type="project" value="InterPro"/>
</dbReference>
<evidence type="ECO:0000313" key="10">
    <source>
        <dbReference type="Proteomes" id="UP000824225"/>
    </source>
</evidence>
<keyword evidence="9" id="KW-0969">Cilium</keyword>
<dbReference type="InterPro" id="IPR000527">
    <property type="entry name" value="Flag_Lring"/>
</dbReference>
<feature type="signal peptide" evidence="8">
    <location>
        <begin position="1"/>
        <end position="19"/>
    </location>
</feature>
<evidence type="ECO:0000256" key="5">
    <source>
        <dbReference type="ARBA" id="ARBA00023143"/>
    </source>
</evidence>
<evidence type="ECO:0000256" key="7">
    <source>
        <dbReference type="HAMAP-Rule" id="MF_00415"/>
    </source>
</evidence>
<keyword evidence="4 7" id="KW-0472">Membrane</keyword>
<dbReference type="Pfam" id="PF02107">
    <property type="entry name" value="FlgH"/>
    <property type="match status" value="1"/>
</dbReference>
<dbReference type="AlphaFoldDB" id="A0A9D2HCQ4"/>
<dbReference type="GO" id="GO:0071973">
    <property type="term" value="P:bacterial-type flagellum-dependent cell motility"/>
    <property type="evidence" value="ECO:0007669"/>
    <property type="project" value="InterPro"/>
</dbReference>
<evidence type="ECO:0000256" key="8">
    <source>
        <dbReference type="SAM" id="SignalP"/>
    </source>
</evidence>
<dbReference type="GO" id="GO:0009427">
    <property type="term" value="C:bacterial-type flagellum basal body, distal rod, L ring"/>
    <property type="evidence" value="ECO:0007669"/>
    <property type="project" value="InterPro"/>
</dbReference>
<evidence type="ECO:0000313" key="9">
    <source>
        <dbReference type="EMBL" id="HJA08109.1"/>
    </source>
</evidence>
<dbReference type="PANTHER" id="PTHR34933:SF1">
    <property type="entry name" value="FLAGELLAR L-RING PROTEIN"/>
    <property type="match status" value="1"/>
</dbReference>
<comment type="caution">
    <text evidence="9">The sequence shown here is derived from an EMBL/GenBank/DDBJ whole genome shotgun (WGS) entry which is preliminary data.</text>
</comment>
<sequence>MYRRFAALSLLFVMGGCTAAEQRPTVMQPVPQPMTYREPAPSYNNPGSIFNENDAQYLYADSRARRVGDIVLVNVVESASATNEAETKADRNSSSDYGVTALFGRDKMPVVGGAVGSTPLFGTSSDKKFDGKASTTRANKVTATVAARVVNVMPDGLLQVEGARETKVNNETQYLVVSGLIRSRDVAADNSIMSTQMADAQIAYYGKGVVSDKQKPGWFTRLMDHVWPF</sequence>
<dbReference type="EMBL" id="DXAN01000004">
    <property type="protein sequence ID" value="HJA08109.1"/>
    <property type="molecule type" value="Genomic_DNA"/>
</dbReference>